<dbReference type="GO" id="GO:0009279">
    <property type="term" value="C:cell outer membrane"/>
    <property type="evidence" value="ECO:0007669"/>
    <property type="project" value="UniProtKB-SubCell"/>
</dbReference>
<dbReference type="InterPro" id="IPR008969">
    <property type="entry name" value="CarboxyPept-like_regulatory"/>
</dbReference>
<dbReference type="EMBL" id="SWBO01000005">
    <property type="protein sequence ID" value="TKC00055.1"/>
    <property type="molecule type" value="Genomic_DNA"/>
</dbReference>
<dbReference type="OrthoDB" id="606851at2"/>
<keyword evidence="7" id="KW-1185">Reference proteome</keyword>
<evidence type="ECO:0000256" key="1">
    <source>
        <dbReference type="ARBA" id="ARBA00004442"/>
    </source>
</evidence>
<name>A0A4U1C2V5_9SPHI</name>
<dbReference type="AlphaFoldDB" id="A0A4U1C2V5"/>
<proteinExistence type="predicted"/>
<sequence>MKHTLYSTLLSQSLVILGTILVRSKAMGKIAIFILFIVSSLSLFGQKLEKFKIIGIVVDSVSGKPIEHATISIKTKTGFVALGIVNNEGRFIFGELADGSYQLEFSAYGYNSKIINSIVVSVSEKSKDVGTILLSAKVIDLNEVKVEGANFRQYIDKDVFIIDQNKFTNGSRSTDVLKRINGLSVTPGGDVKVLGKSDPKILVNGRSYDLSYIKSLPASSIKSIEVISIALPKYDAEGYSSVINIITMKNLIDGYNGDVYARIGTRDIFGTGVSARVKSGKVSLDAYYDYSSYLYLGDYNLITTFKDNIIDKQIGKRTNDFSSHALTTNFLFNLDTLNTINFSVGVNRSKINRQSTTDYITTSTVLPSTINSTSGNAYDNYRLIAEYKHVLSKKKLDHSLTTTGYYKKNNESLEQVIDQITSSINNNNINNIYSDEFIAQVDYNLPVDSKKNFDAGVKFIRRKSLSTYAYLVDENDKNGIGPGGGLAGEVDYLQKIEAAYASYNANLGFMSFLLGGRLESTRLNTQGTSTSIDQNFLNFFPSIALSKSWKQFGRLKLNYSRNIARPGVGYINPFVDTRDPNNILVGNANLRPEFGNAIELTHSKRFRNMFILTSLRYNTEVDLIQSYVYPSQDILITQYQNIGSKTAYTVGTSISYDFTEKFSMSLSTFMNKVNNYDRLLEVSTSGYTYSLDGTLNLNLGKGYNLDASVMYASPKLTPQGTIYGVNVIEASVNKTFDKNFSINVIASDITNSLGLTRKNTTTSSGIYQISETRFNNRAFKISAFYSFGKDFRVKRLSRKVNNNDLKELGKQ</sequence>
<dbReference type="InterPro" id="IPR041700">
    <property type="entry name" value="OMP_b-brl_3"/>
</dbReference>
<feature type="transmembrane region" description="Helical" evidence="4">
    <location>
        <begin position="30"/>
        <end position="48"/>
    </location>
</feature>
<keyword evidence="3" id="KW-0998">Cell outer membrane</keyword>
<evidence type="ECO:0000256" key="2">
    <source>
        <dbReference type="ARBA" id="ARBA00023136"/>
    </source>
</evidence>
<dbReference type="SUPFAM" id="SSF49464">
    <property type="entry name" value="Carboxypeptidase regulatory domain-like"/>
    <property type="match status" value="1"/>
</dbReference>
<feature type="domain" description="Outer membrane protein beta-barrel" evidence="5">
    <location>
        <begin position="394"/>
        <end position="784"/>
    </location>
</feature>
<dbReference type="InterPro" id="IPR036942">
    <property type="entry name" value="Beta-barrel_TonB_sf"/>
</dbReference>
<keyword evidence="6" id="KW-0675">Receptor</keyword>
<organism evidence="6 7">
    <name type="scientific">Pedobacter cryotolerans</name>
    <dbReference type="NCBI Taxonomy" id="2571270"/>
    <lineage>
        <taxon>Bacteria</taxon>
        <taxon>Pseudomonadati</taxon>
        <taxon>Bacteroidota</taxon>
        <taxon>Sphingobacteriia</taxon>
        <taxon>Sphingobacteriales</taxon>
        <taxon>Sphingobacteriaceae</taxon>
        <taxon>Pedobacter</taxon>
    </lineage>
</organism>
<reference evidence="6 7" key="1">
    <citation type="submission" date="2019-04" db="EMBL/GenBank/DDBJ databases">
        <title>Pedobacter sp. AR-2-6 sp. nov., isolated from Arctic soil.</title>
        <authorList>
            <person name="Dahal R.H."/>
            <person name="Kim D.-U."/>
        </authorList>
    </citation>
    <scope>NUCLEOTIDE SEQUENCE [LARGE SCALE GENOMIC DNA]</scope>
    <source>
        <strain evidence="6 7">AR-2-6</strain>
    </source>
</reference>
<evidence type="ECO:0000256" key="3">
    <source>
        <dbReference type="ARBA" id="ARBA00023237"/>
    </source>
</evidence>
<evidence type="ECO:0000313" key="6">
    <source>
        <dbReference type="EMBL" id="TKC00055.1"/>
    </source>
</evidence>
<protein>
    <submittedName>
        <fullName evidence="6">TonB-dependent receptor</fullName>
    </submittedName>
</protein>
<evidence type="ECO:0000313" key="7">
    <source>
        <dbReference type="Proteomes" id="UP000310477"/>
    </source>
</evidence>
<keyword evidence="2 4" id="KW-0472">Membrane</keyword>
<gene>
    <name evidence="6" type="ORF">FA045_11490</name>
</gene>
<evidence type="ECO:0000256" key="4">
    <source>
        <dbReference type="SAM" id="Phobius"/>
    </source>
</evidence>
<accession>A0A4U1C2V5</accession>
<keyword evidence="4" id="KW-0812">Transmembrane</keyword>
<dbReference type="Gene3D" id="2.40.170.20">
    <property type="entry name" value="TonB-dependent receptor, beta-barrel domain"/>
    <property type="match status" value="1"/>
</dbReference>
<dbReference type="Proteomes" id="UP000310477">
    <property type="component" value="Unassembled WGS sequence"/>
</dbReference>
<evidence type="ECO:0000259" key="5">
    <source>
        <dbReference type="Pfam" id="PF14905"/>
    </source>
</evidence>
<comment type="subcellular location">
    <subcellularLocation>
        <location evidence="1">Cell outer membrane</location>
    </subcellularLocation>
</comment>
<dbReference type="Gene3D" id="2.60.40.1120">
    <property type="entry name" value="Carboxypeptidase-like, regulatory domain"/>
    <property type="match status" value="1"/>
</dbReference>
<comment type="caution">
    <text evidence="6">The sequence shown here is derived from an EMBL/GenBank/DDBJ whole genome shotgun (WGS) entry which is preliminary data.</text>
</comment>
<dbReference type="SUPFAM" id="SSF56935">
    <property type="entry name" value="Porins"/>
    <property type="match status" value="1"/>
</dbReference>
<dbReference type="Pfam" id="PF14905">
    <property type="entry name" value="OMP_b-brl_3"/>
    <property type="match status" value="1"/>
</dbReference>
<keyword evidence="4" id="KW-1133">Transmembrane helix</keyword>
<dbReference type="Pfam" id="PF13620">
    <property type="entry name" value="CarboxypepD_reg"/>
    <property type="match status" value="1"/>
</dbReference>